<proteinExistence type="predicted"/>
<keyword evidence="3" id="KW-1185">Reference proteome</keyword>
<evidence type="ECO:0000313" key="2">
    <source>
        <dbReference type="EMBL" id="MBS4105034.1"/>
    </source>
</evidence>
<comment type="caution">
    <text evidence="2">The sequence shown here is derived from an EMBL/GenBank/DDBJ whole genome shotgun (WGS) entry which is preliminary data.</text>
</comment>
<gene>
    <name evidence="2" type="ORF">KFZ73_27840</name>
</gene>
<organism evidence="2 3">
    <name type="scientific">Tsukamurella paurometabola</name>
    <name type="common">Corynebacterium paurometabolum</name>
    <dbReference type="NCBI Taxonomy" id="2061"/>
    <lineage>
        <taxon>Bacteria</taxon>
        <taxon>Bacillati</taxon>
        <taxon>Actinomycetota</taxon>
        <taxon>Actinomycetes</taxon>
        <taxon>Mycobacteriales</taxon>
        <taxon>Tsukamurellaceae</taxon>
        <taxon>Tsukamurella</taxon>
    </lineage>
</organism>
<feature type="transmembrane region" description="Helical" evidence="1">
    <location>
        <begin position="33"/>
        <end position="56"/>
    </location>
</feature>
<evidence type="ECO:0000256" key="1">
    <source>
        <dbReference type="SAM" id="Phobius"/>
    </source>
</evidence>
<keyword evidence="1" id="KW-1133">Transmembrane helix</keyword>
<name>A0ABS5NL65_TSUPA</name>
<feature type="non-terminal residue" evidence="2">
    <location>
        <position position="64"/>
    </location>
</feature>
<keyword evidence="1" id="KW-0812">Transmembrane</keyword>
<accession>A0ABS5NL65</accession>
<dbReference type="EMBL" id="JAGXOE010000802">
    <property type="protein sequence ID" value="MBS4105034.1"/>
    <property type="molecule type" value="Genomic_DNA"/>
</dbReference>
<evidence type="ECO:0000313" key="3">
    <source>
        <dbReference type="Proteomes" id="UP000676853"/>
    </source>
</evidence>
<keyword evidence="1" id="KW-0472">Membrane</keyword>
<sequence length="64" mass="6590">MRAWGVWSVATLAYVVAILQRTSVGVSSTEAGARFGAAPATLAAFVLLQLVVYAGMQIPAGLLP</sequence>
<protein>
    <submittedName>
        <fullName evidence="2">MFS transporter</fullName>
    </submittedName>
</protein>
<dbReference type="Proteomes" id="UP000676853">
    <property type="component" value="Unassembled WGS sequence"/>
</dbReference>
<reference evidence="2 3" key="1">
    <citation type="submission" date="2021-04" db="EMBL/GenBank/DDBJ databases">
        <title>Whole genome sequence analysis of a thiophenic sulfur metabolizing bacteria.</title>
        <authorList>
            <person name="Akhtar N."/>
            <person name="Akram J."/>
            <person name="Aslam A."/>
        </authorList>
    </citation>
    <scope>NUCLEOTIDE SEQUENCE [LARGE SCALE GENOMIC DNA]</scope>
    <source>
        <strain evidence="2 3">3OW</strain>
    </source>
</reference>